<reference evidence="8" key="1">
    <citation type="submission" date="2020-06" db="EMBL/GenBank/DDBJ databases">
        <authorList>
            <consortium name="Plant Systems Biology data submission"/>
        </authorList>
    </citation>
    <scope>NUCLEOTIDE SEQUENCE</scope>
    <source>
        <strain evidence="8">D6</strain>
    </source>
</reference>
<feature type="domain" description="Fucosyltransferase C-terminal" evidence="7">
    <location>
        <begin position="270"/>
        <end position="405"/>
    </location>
</feature>
<keyword evidence="4 5" id="KW-0808">Transferase</keyword>
<keyword evidence="5" id="KW-0472">Membrane</keyword>
<evidence type="ECO:0000256" key="1">
    <source>
        <dbReference type="ARBA" id="ARBA00004922"/>
    </source>
</evidence>
<evidence type="ECO:0000313" key="9">
    <source>
        <dbReference type="Proteomes" id="UP001153069"/>
    </source>
</evidence>
<comment type="similarity">
    <text evidence="2 5">Belongs to the glycosyltransferase 10 family.</text>
</comment>
<comment type="pathway">
    <text evidence="1">Protein modification; protein glycosylation.</text>
</comment>
<dbReference type="InterPro" id="IPR055270">
    <property type="entry name" value="Glyco_tran_10_C"/>
</dbReference>
<feature type="compositionally biased region" description="Pro residues" evidence="6">
    <location>
        <begin position="108"/>
        <end position="118"/>
    </location>
</feature>
<evidence type="ECO:0000256" key="3">
    <source>
        <dbReference type="ARBA" id="ARBA00022676"/>
    </source>
</evidence>
<dbReference type="PANTHER" id="PTHR11929">
    <property type="entry name" value="ALPHA- 1,3 -FUCOSYLTRANSFERASE"/>
    <property type="match status" value="1"/>
</dbReference>
<comment type="caution">
    <text evidence="8">The sequence shown here is derived from an EMBL/GenBank/DDBJ whole genome shotgun (WGS) entry which is preliminary data.</text>
</comment>
<dbReference type="Pfam" id="PF00852">
    <property type="entry name" value="Glyco_transf_10"/>
    <property type="match status" value="1"/>
</dbReference>
<protein>
    <recommendedName>
        <fullName evidence="5">Fucosyltransferase</fullName>
        <ecNumber evidence="5">2.4.1.-</ecNumber>
    </recommendedName>
</protein>
<keyword evidence="5" id="KW-0333">Golgi apparatus</keyword>
<dbReference type="SUPFAM" id="SSF53756">
    <property type="entry name" value="UDP-Glycosyltransferase/glycogen phosphorylase"/>
    <property type="match status" value="1"/>
</dbReference>
<accession>A0A9N8DZ22</accession>
<gene>
    <name evidence="8" type="ORF">SEMRO_355_G125060.1</name>
</gene>
<feature type="region of interest" description="Disordered" evidence="6">
    <location>
        <begin position="53"/>
        <end position="77"/>
    </location>
</feature>
<dbReference type="AlphaFoldDB" id="A0A9N8DZ22"/>
<evidence type="ECO:0000256" key="4">
    <source>
        <dbReference type="ARBA" id="ARBA00022679"/>
    </source>
</evidence>
<dbReference type="Proteomes" id="UP001153069">
    <property type="component" value="Unassembled WGS sequence"/>
</dbReference>
<evidence type="ECO:0000256" key="5">
    <source>
        <dbReference type="RuleBase" id="RU003832"/>
    </source>
</evidence>
<evidence type="ECO:0000256" key="6">
    <source>
        <dbReference type="SAM" id="MobiDB-lite"/>
    </source>
</evidence>
<evidence type="ECO:0000313" key="8">
    <source>
        <dbReference type="EMBL" id="CAB9508654.1"/>
    </source>
</evidence>
<dbReference type="OrthoDB" id="41604at2759"/>
<sequence>MGDDRGFQKHEPALSLDYFSYDALLAEIRLRRAREDFNTQRSLTAEGSLRSKANKFTKFNQNKQQGLKTDAKKEPTPPHLEATMKLNKLLNDNLVAVASLPPATSSPAPAPTPSPTEPPTEEPAKRLFYCGYQDIGEVAAKTIFADYQVIGSFVQKCRTNGCHAKTNDVLLFGMHGRCGDFKDNHSLLMERFQGKVLFLNGESFGNANQISPESSDRIYQLGPYMEQQSWQKHTMHVYFLVLAFYKLPSDKRQAILDPAKKPRNTGTKPAVAYFASNCVDFRQQAATEIAKILPLHYVKGCRISSNGTMAEMVPKNIGMSGAYANDDIYKDYKYCLVMENTNYPGYITEKILNAYVGGCIPIYYGTTEIFDLFHKDSFIFYNISDPQPALQQLQRLEENAMEYMRMLYKTPVLASPEVLEKYFSLSDDIGGGSLKKRIREMMDIPFSS</sequence>
<evidence type="ECO:0000256" key="2">
    <source>
        <dbReference type="ARBA" id="ARBA00008919"/>
    </source>
</evidence>
<dbReference type="Gene3D" id="3.40.50.11660">
    <property type="entry name" value="Glycosyl transferase family 10, C-terminal domain"/>
    <property type="match status" value="1"/>
</dbReference>
<keyword evidence="3 5" id="KW-0328">Glycosyltransferase</keyword>
<dbReference type="PANTHER" id="PTHR11929:SF194">
    <property type="entry name" value="ALPHA-(1,3)-FUCOSYLTRANSFERASE 10"/>
    <property type="match status" value="1"/>
</dbReference>
<dbReference type="GO" id="GO:0032580">
    <property type="term" value="C:Golgi cisterna membrane"/>
    <property type="evidence" value="ECO:0007669"/>
    <property type="project" value="UniProtKB-SubCell"/>
</dbReference>
<name>A0A9N8DZ22_9STRA</name>
<dbReference type="EMBL" id="CAICTM010000354">
    <property type="protein sequence ID" value="CAB9508654.1"/>
    <property type="molecule type" value="Genomic_DNA"/>
</dbReference>
<keyword evidence="9" id="KW-1185">Reference proteome</keyword>
<dbReference type="InterPro" id="IPR038577">
    <property type="entry name" value="GT10-like_C_sf"/>
</dbReference>
<evidence type="ECO:0000259" key="7">
    <source>
        <dbReference type="Pfam" id="PF00852"/>
    </source>
</evidence>
<proteinExistence type="inferred from homology"/>
<dbReference type="GO" id="GO:0046920">
    <property type="term" value="F:alpha-(1-&gt;3)-fucosyltransferase activity"/>
    <property type="evidence" value="ECO:0007669"/>
    <property type="project" value="TreeGrafter"/>
</dbReference>
<organism evidence="8 9">
    <name type="scientific">Seminavis robusta</name>
    <dbReference type="NCBI Taxonomy" id="568900"/>
    <lineage>
        <taxon>Eukaryota</taxon>
        <taxon>Sar</taxon>
        <taxon>Stramenopiles</taxon>
        <taxon>Ochrophyta</taxon>
        <taxon>Bacillariophyta</taxon>
        <taxon>Bacillariophyceae</taxon>
        <taxon>Bacillariophycidae</taxon>
        <taxon>Naviculales</taxon>
        <taxon>Naviculaceae</taxon>
        <taxon>Seminavis</taxon>
    </lineage>
</organism>
<comment type="subcellular location">
    <subcellularLocation>
        <location evidence="5">Golgi apparatus</location>
        <location evidence="5">Golgi stack membrane</location>
        <topology evidence="5">Single-pass type II membrane protein</topology>
    </subcellularLocation>
</comment>
<feature type="region of interest" description="Disordered" evidence="6">
    <location>
        <begin position="100"/>
        <end position="123"/>
    </location>
</feature>
<keyword evidence="5" id="KW-0812">Transmembrane</keyword>
<dbReference type="InterPro" id="IPR001503">
    <property type="entry name" value="Glyco_trans_10"/>
</dbReference>
<feature type="compositionally biased region" description="Polar residues" evidence="6">
    <location>
        <begin position="57"/>
        <end position="67"/>
    </location>
</feature>
<dbReference type="EC" id="2.4.1.-" evidence="5"/>